<name>A0A0L0NVC9_CANAR</name>
<dbReference type="Proteomes" id="UP000037122">
    <property type="component" value="Unassembled WGS sequence"/>
</dbReference>
<proteinExistence type="predicted"/>
<comment type="caution">
    <text evidence="1">The sequence shown here is derived from an EMBL/GenBank/DDBJ whole genome shotgun (WGS) entry which is preliminary data.</text>
</comment>
<accession>A0A0L0NVC9</accession>
<protein>
    <submittedName>
        <fullName evidence="1">Uncharacterized protein</fullName>
    </submittedName>
</protein>
<dbReference type="VEuPathDB" id="FungiDB:QG37_05085"/>
<dbReference type="EMBL" id="LGST01000035">
    <property type="protein sequence ID" value="KND98102.1"/>
    <property type="molecule type" value="Genomic_DNA"/>
</dbReference>
<dbReference type="AlphaFoldDB" id="A0A0L0NVC9"/>
<evidence type="ECO:0000313" key="2">
    <source>
        <dbReference type="Proteomes" id="UP000037122"/>
    </source>
</evidence>
<gene>
    <name evidence="1" type="ORF">QG37_05085</name>
</gene>
<evidence type="ECO:0000313" key="1">
    <source>
        <dbReference type="EMBL" id="KND98102.1"/>
    </source>
</evidence>
<reference evidence="2" key="1">
    <citation type="journal article" date="2015" name="BMC Genomics">
        <title>Draft genome of a commonly misdiagnosed multidrug resistant pathogen Candida auris.</title>
        <authorList>
            <person name="Chatterjee S."/>
            <person name="Alampalli S.V."/>
            <person name="Nageshan R.K."/>
            <person name="Chettiar S.T."/>
            <person name="Joshi S."/>
            <person name="Tatu U.S."/>
        </authorList>
    </citation>
    <scope>NUCLEOTIDE SEQUENCE [LARGE SCALE GENOMIC DNA]</scope>
    <source>
        <strain evidence="2">6684</strain>
    </source>
</reference>
<sequence>MNVLEIRKSNALDFFFFLFFMMMRQLWWTQQWGSETNVKLFSARSKDSIIKKLSFLALSLVQNLGELDLVSGCDFATIQHTHALPMIQLQSY</sequence>
<organism evidence="1 2">
    <name type="scientific">Candidozyma auris</name>
    <name type="common">Yeast</name>
    <name type="synonym">Candida auris</name>
    <dbReference type="NCBI Taxonomy" id="498019"/>
    <lineage>
        <taxon>Eukaryota</taxon>
        <taxon>Fungi</taxon>
        <taxon>Dikarya</taxon>
        <taxon>Ascomycota</taxon>
        <taxon>Saccharomycotina</taxon>
        <taxon>Pichiomycetes</taxon>
        <taxon>Metschnikowiaceae</taxon>
        <taxon>Candidozyma</taxon>
    </lineage>
</organism>